<dbReference type="GO" id="GO:0050660">
    <property type="term" value="F:flavin adenine dinucleotide binding"/>
    <property type="evidence" value="ECO:0007669"/>
    <property type="project" value="InterPro"/>
</dbReference>
<proteinExistence type="inferred from homology"/>
<comment type="caution">
    <text evidence="4">The sequence shown here is derived from an EMBL/GenBank/DDBJ whole genome shotgun (WGS) entry which is preliminary data.</text>
</comment>
<evidence type="ECO:0000259" key="3">
    <source>
        <dbReference type="Pfam" id="PF05199"/>
    </source>
</evidence>
<dbReference type="InterPro" id="IPR007867">
    <property type="entry name" value="GMC_OxRtase_C"/>
</dbReference>
<dbReference type="Gene3D" id="3.50.50.60">
    <property type="entry name" value="FAD/NAD(P)-binding domain"/>
    <property type="match status" value="2"/>
</dbReference>
<dbReference type="Pfam" id="PF00732">
    <property type="entry name" value="GMC_oxred_N"/>
    <property type="match status" value="1"/>
</dbReference>
<evidence type="ECO:0000313" key="4">
    <source>
        <dbReference type="EMBL" id="EHK97368.1"/>
    </source>
</evidence>
<dbReference type="GO" id="GO:0016614">
    <property type="term" value="F:oxidoreductase activity, acting on CH-OH group of donors"/>
    <property type="evidence" value="ECO:0007669"/>
    <property type="project" value="InterPro"/>
</dbReference>
<dbReference type="HOGENOM" id="CLU_903295_0_0_1"/>
<dbReference type="PANTHER" id="PTHR11552:SF119">
    <property type="entry name" value="GLUCOSE-METHANOL-CHOLINE OXIDOREDUCTASE N-TERMINAL DOMAIN-CONTAINING PROTEIN"/>
    <property type="match status" value="1"/>
</dbReference>
<protein>
    <submittedName>
        <fullName evidence="4">Putative alcohol oxidase</fullName>
    </submittedName>
</protein>
<dbReference type="Gene3D" id="3.30.410.40">
    <property type="match status" value="1"/>
</dbReference>
<dbReference type="InterPro" id="IPR000172">
    <property type="entry name" value="GMC_OxRdtase_N"/>
</dbReference>
<reference evidence="4 5" key="1">
    <citation type="journal article" date="2012" name="Eukaryot. Cell">
        <title>Genome sequence of the fungus Glarea lozoyensis: the first genome sequence of a species from the Helotiaceae family.</title>
        <authorList>
            <person name="Youssar L."/>
            <person name="Gruening B.A."/>
            <person name="Erxleben A."/>
            <person name="Guenther S."/>
            <person name="Huettel W."/>
        </authorList>
    </citation>
    <scope>NUCLEOTIDE SEQUENCE [LARGE SCALE GENOMIC DNA]</scope>
    <source>
        <strain evidence="5">ATCC 74030 / MF5533</strain>
    </source>
</reference>
<dbReference type="InterPro" id="IPR036188">
    <property type="entry name" value="FAD/NAD-bd_sf"/>
</dbReference>
<dbReference type="Proteomes" id="UP000005446">
    <property type="component" value="Unassembled WGS sequence"/>
</dbReference>
<keyword evidence="5" id="KW-1185">Reference proteome</keyword>
<feature type="domain" description="Glucose-methanol-choline oxidoreductase C-terminal" evidence="3">
    <location>
        <begin position="170"/>
        <end position="293"/>
    </location>
</feature>
<evidence type="ECO:0000313" key="5">
    <source>
        <dbReference type="Proteomes" id="UP000005446"/>
    </source>
</evidence>
<dbReference type="InParanoid" id="H0EVS3"/>
<dbReference type="Pfam" id="PF05199">
    <property type="entry name" value="GMC_oxred_C"/>
    <property type="match status" value="1"/>
</dbReference>
<accession>H0EVS3</accession>
<organism evidence="4 5">
    <name type="scientific">Glarea lozoyensis (strain ATCC 74030 / MF5533)</name>
    <dbReference type="NCBI Taxonomy" id="1104152"/>
    <lineage>
        <taxon>Eukaryota</taxon>
        <taxon>Fungi</taxon>
        <taxon>Dikarya</taxon>
        <taxon>Ascomycota</taxon>
        <taxon>Pezizomycotina</taxon>
        <taxon>Leotiomycetes</taxon>
        <taxon>Helotiales</taxon>
        <taxon>Helotiaceae</taxon>
        <taxon>Glarea</taxon>
    </lineage>
</organism>
<name>H0EVS3_GLAL7</name>
<dbReference type="AlphaFoldDB" id="H0EVS3"/>
<dbReference type="SUPFAM" id="SSF51905">
    <property type="entry name" value="FAD/NAD(P)-binding domain"/>
    <property type="match status" value="1"/>
</dbReference>
<dbReference type="OrthoDB" id="3525285at2759"/>
<comment type="similarity">
    <text evidence="1">Belongs to the GMC oxidoreductase family.</text>
</comment>
<dbReference type="PANTHER" id="PTHR11552">
    <property type="entry name" value="GLUCOSE-METHANOL-CHOLINE GMC OXIDOREDUCTASE"/>
    <property type="match status" value="1"/>
</dbReference>
<evidence type="ECO:0000256" key="1">
    <source>
        <dbReference type="ARBA" id="ARBA00010790"/>
    </source>
</evidence>
<evidence type="ECO:0000259" key="2">
    <source>
        <dbReference type="Pfam" id="PF00732"/>
    </source>
</evidence>
<feature type="domain" description="Glucose-methanol-choline oxidoreductase N-terminal" evidence="2">
    <location>
        <begin position="28"/>
        <end position="77"/>
    </location>
</feature>
<sequence length="308" mass="33253">MTRYDNTNAIELTEVDMIVAQRLPDTVNRDCFIKTAAVLGGGSSVNFCIYTRPSAADFDSFNADGWAFKDILPFMRKDHPLISAAYKTSLKPGETLDGVLGSGKTLAHAIQTGDPILGWNGVDICFKLRPTEMEIANFSLAMQAAWEKDFQHVPDRPVIYLAVVSGGFLSDPDNLDLEMLVWAYRKGHEIMRSFSFYDGEADVDGAAGLGHPDGIFLENGKLRADNGPIQDFVRRTVTSALHPLGTCRIGSGDLGVVNERLAVHAVGGLRCADLSICPNNLGTNTASVAMTVGEKAAAMILEDLIVPC</sequence>
<dbReference type="EMBL" id="AGUE01000196">
    <property type="protein sequence ID" value="EHK97368.1"/>
    <property type="molecule type" value="Genomic_DNA"/>
</dbReference>
<gene>
    <name evidence="4" type="ORF">M7I_6878</name>
</gene>
<dbReference type="InterPro" id="IPR012132">
    <property type="entry name" value="GMC_OxRdtase"/>
</dbReference>